<proteinExistence type="predicted"/>
<evidence type="ECO:0000313" key="2">
    <source>
        <dbReference type="Proteomes" id="UP000827872"/>
    </source>
</evidence>
<dbReference type="EMBL" id="CM037628">
    <property type="protein sequence ID" value="KAH7996443.1"/>
    <property type="molecule type" value="Genomic_DNA"/>
</dbReference>
<sequence>MRAFRRAEYSWPKAPPEVGLVLKQGYLEKRSRDPKIFGSEWQKRWCVLDQVTFYYYANEKSEPGCEVTLQLS</sequence>
<keyword evidence="2" id="KW-1185">Reference proteome</keyword>
<accession>A0ACB8EUM2</accession>
<protein>
    <submittedName>
        <fullName evidence="1">Src kinase-associated phosphoprotein 1</fullName>
    </submittedName>
</protein>
<comment type="caution">
    <text evidence="1">The sequence shown here is derived from an EMBL/GenBank/DDBJ whole genome shotgun (WGS) entry which is preliminary data.</text>
</comment>
<keyword evidence="1" id="KW-0418">Kinase</keyword>
<name>A0ACB8EUM2_9SAUR</name>
<organism evidence="1 2">
    <name type="scientific">Sphaerodactylus townsendi</name>
    <dbReference type="NCBI Taxonomy" id="933632"/>
    <lineage>
        <taxon>Eukaryota</taxon>
        <taxon>Metazoa</taxon>
        <taxon>Chordata</taxon>
        <taxon>Craniata</taxon>
        <taxon>Vertebrata</taxon>
        <taxon>Euteleostomi</taxon>
        <taxon>Lepidosauria</taxon>
        <taxon>Squamata</taxon>
        <taxon>Bifurcata</taxon>
        <taxon>Gekkota</taxon>
        <taxon>Sphaerodactylidae</taxon>
        <taxon>Sphaerodactylus</taxon>
    </lineage>
</organism>
<evidence type="ECO:0000313" key="1">
    <source>
        <dbReference type="EMBL" id="KAH7996443.1"/>
    </source>
</evidence>
<reference evidence="1" key="1">
    <citation type="submission" date="2021-08" db="EMBL/GenBank/DDBJ databases">
        <title>The first chromosome-level gecko genome reveals the dynamic sex chromosomes of Neotropical dwarf geckos (Sphaerodactylidae: Sphaerodactylus).</title>
        <authorList>
            <person name="Pinto B.J."/>
            <person name="Keating S.E."/>
            <person name="Gamble T."/>
        </authorList>
    </citation>
    <scope>NUCLEOTIDE SEQUENCE</scope>
    <source>
        <strain evidence="1">TG3544</strain>
    </source>
</reference>
<keyword evidence="1" id="KW-0808">Transferase</keyword>
<gene>
    <name evidence="1" type="primary">SKAP1</name>
    <name evidence="1" type="ORF">K3G42_006299</name>
</gene>
<dbReference type="Proteomes" id="UP000827872">
    <property type="component" value="Linkage Group LG15"/>
</dbReference>